<comment type="similarity">
    <text evidence="2">Belongs to the ribose-phosphate pyrophosphokinase family.</text>
</comment>
<dbReference type="Pfam" id="PF13793">
    <property type="entry name" value="Pribosyltran_N"/>
    <property type="match status" value="1"/>
</dbReference>
<evidence type="ECO:0000259" key="3">
    <source>
        <dbReference type="Pfam" id="PF00156"/>
    </source>
</evidence>
<evidence type="ECO:0000256" key="2">
    <source>
        <dbReference type="RuleBase" id="RU004324"/>
    </source>
</evidence>
<sequence length="304" mass="32002">MKPLILAMPGAEVLAESLAVSLALSIECERGHLTLHRFPDGENCPQILPEPQGRDVVLVAALDHPDDKLLPLYLSACVARELGARRIVLVLPYLPYMRQDAVFQPGQGITARHFARLLSSCCDALVTVDPHLHRILSLDEVYSVASEVVAAAPAIAEWIRQNVAAPVVVGPDSESEQWAAHVAELAGCPYTVLSKVRSGDHEVAVSLPPAQLLAGRTPVLVDDIASTARTMVAATGQLKQAGAAAPICIAVHALFAGDAYSVLQQAGVAAVVSCNTVPHASNGIDLMPALAAAARRMLAESAQH</sequence>
<evidence type="ECO:0000256" key="1">
    <source>
        <dbReference type="ARBA" id="ARBA00022727"/>
    </source>
</evidence>
<dbReference type="CDD" id="cd06223">
    <property type="entry name" value="PRTases_typeI"/>
    <property type="match status" value="1"/>
</dbReference>
<dbReference type="Pfam" id="PF00156">
    <property type="entry name" value="Pribosyltran"/>
    <property type="match status" value="1"/>
</dbReference>
<evidence type="ECO:0000259" key="4">
    <source>
        <dbReference type="Pfam" id="PF13793"/>
    </source>
</evidence>
<dbReference type="PANTHER" id="PTHR10210:SF41">
    <property type="entry name" value="RIBOSE-PHOSPHATE PYROPHOSPHOKINASE 1, CHLOROPLASTIC"/>
    <property type="match status" value="1"/>
</dbReference>
<accession>A0ABW9SQN8</accession>
<evidence type="ECO:0000313" key="6">
    <source>
        <dbReference type="Proteomes" id="UP000735592"/>
    </source>
</evidence>
<dbReference type="InterPro" id="IPR029057">
    <property type="entry name" value="PRTase-like"/>
</dbReference>
<comment type="caution">
    <text evidence="5">The sequence shown here is derived from an EMBL/GenBank/DDBJ whole genome shotgun (WGS) entry which is preliminary data.</text>
</comment>
<evidence type="ECO:0000313" key="5">
    <source>
        <dbReference type="EMBL" id="MTW34473.1"/>
    </source>
</evidence>
<dbReference type="EC" id="2.7.6.1" evidence="5"/>
<dbReference type="RefSeq" id="WP_155435853.1">
    <property type="nucleotide sequence ID" value="NZ_JBHLXK010000006.1"/>
</dbReference>
<dbReference type="Proteomes" id="UP000735592">
    <property type="component" value="Unassembled WGS sequence"/>
</dbReference>
<dbReference type="SUPFAM" id="SSF53271">
    <property type="entry name" value="PRTase-like"/>
    <property type="match status" value="2"/>
</dbReference>
<organism evidence="5 6">
    <name type="scientific">Pseudoduganella danionis</name>
    <dbReference type="NCBI Taxonomy" id="1890295"/>
    <lineage>
        <taxon>Bacteria</taxon>
        <taxon>Pseudomonadati</taxon>
        <taxon>Pseudomonadota</taxon>
        <taxon>Betaproteobacteria</taxon>
        <taxon>Burkholderiales</taxon>
        <taxon>Oxalobacteraceae</taxon>
        <taxon>Telluria group</taxon>
        <taxon>Pseudoduganella</taxon>
    </lineage>
</organism>
<dbReference type="EMBL" id="WNKW01000005">
    <property type="protein sequence ID" value="MTW34473.1"/>
    <property type="molecule type" value="Genomic_DNA"/>
</dbReference>
<dbReference type="InterPro" id="IPR000836">
    <property type="entry name" value="PRTase_dom"/>
</dbReference>
<protein>
    <submittedName>
        <fullName evidence="5">Ribose-phosphate diphosphokinase</fullName>
        <ecNumber evidence="5">2.7.6.1</ecNumber>
    </submittedName>
</protein>
<proteinExistence type="inferred from homology"/>
<dbReference type="NCBIfam" id="TIGR01251">
    <property type="entry name" value="ribP_PPkin"/>
    <property type="match status" value="1"/>
</dbReference>
<dbReference type="PANTHER" id="PTHR10210">
    <property type="entry name" value="RIBOSE-PHOSPHATE DIPHOSPHOKINASE FAMILY MEMBER"/>
    <property type="match status" value="1"/>
</dbReference>
<keyword evidence="5" id="KW-0808">Transferase</keyword>
<dbReference type="SMART" id="SM01400">
    <property type="entry name" value="Pribosyltran_N"/>
    <property type="match status" value="1"/>
</dbReference>
<dbReference type="Gene3D" id="3.40.50.2020">
    <property type="match status" value="2"/>
</dbReference>
<dbReference type="InterPro" id="IPR005946">
    <property type="entry name" value="Rib-P_diPkinase"/>
</dbReference>
<keyword evidence="1 2" id="KW-0545">Nucleotide biosynthesis</keyword>
<gene>
    <name evidence="5" type="primary">prs</name>
    <name evidence="5" type="ORF">GM655_16825</name>
</gene>
<dbReference type="NCBIfam" id="NF005537">
    <property type="entry name" value="PRK07199.1"/>
    <property type="match status" value="1"/>
</dbReference>
<feature type="domain" description="Phosphoribosyltransferase" evidence="3">
    <location>
        <begin position="150"/>
        <end position="280"/>
    </location>
</feature>
<dbReference type="GO" id="GO:0004749">
    <property type="term" value="F:ribose phosphate diphosphokinase activity"/>
    <property type="evidence" value="ECO:0007669"/>
    <property type="project" value="UniProtKB-EC"/>
</dbReference>
<name>A0ABW9SQN8_9BURK</name>
<reference evidence="5 6" key="1">
    <citation type="submission" date="2019-11" db="EMBL/GenBank/DDBJ databases">
        <title>Type strains purchased from KCTC, JCM and DSMZ.</title>
        <authorList>
            <person name="Lu H."/>
        </authorList>
    </citation>
    <scope>NUCLEOTIDE SEQUENCE [LARGE SCALE GENOMIC DNA]</scope>
    <source>
        <strain evidence="5 6">DSM 103461</strain>
    </source>
</reference>
<feature type="domain" description="Ribose-phosphate pyrophosphokinase N-terminal" evidence="4">
    <location>
        <begin position="16"/>
        <end position="120"/>
    </location>
</feature>
<keyword evidence="6" id="KW-1185">Reference proteome</keyword>
<dbReference type="InterPro" id="IPR029099">
    <property type="entry name" value="Pribosyltran_N"/>
</dbReference>